<feature type="region of interest" description="Disordered" evidence="1">
    <location>
        <begin position="511"/>
        <end position="582"/>
    </location>
</feature>
<feature type="region of interest" description="Disordered" evidence="1">
    <location>
        <begin position="1083"/>
        <end position="1109"/>
    </location>
</feature>
<feature type="region of interest" description="Disordered" evidence="1">
    <location>
        <begin position="1390"/>
        <end position="1444"/>
    </location>
</feature>
<feature type="compositionally biased region" description="Basic residues" evidence="1">
    <location>
        <begin position="273"/>
        <end position="283"/>
    </location>
</feature>
<feature type="compositionally biased region" description="Polar residues" evidence="1">
    <location>
        <begin position="908"/>
        <end position="928"/>
    </location>
</feature>
<feature type="region of interest" description="Disordered" evidence="1">
    <location>
        <begin position="834"/>
        <end position="853"/>
    </location>
</feature>
<feature type="compositionally biased region" description="Basic and acidic residues" evidence="1">
    <location>
        <begin position="553"/>
        <end position="564"/>
    </location>
</feature>
<dbReference type="OrthoDB" id="5341904at2759"/>
<reference evidence="2 3" key="2">
    <citation type="journal article" date="2015" name="Eukaryot. Cell">
        <title>Asexual propagation of a virulent clone complex in a human and feline outbreak of sporotrichosis.</title>
        <authorList>
            <person name="Teixeira Mde M."/>
            <person name="Rodrigues A.M."/>
            <person name="Tsui C.K."/>
            <person name="de Almeida L.G."/>
            <person name="Van Diepeningen A.D."/>
            <person name="van den Ende B.G."/>
            <person name="Fernandes G.F."/>
            <person name="Kano R."/>
            <person name="Hamelin R.C."/>
            <person name="Lopes-Bezerra L.M."/>
            <person name="Vasconcelos A.T."/>
            <person name="de Hoog S."/>
            <person name="de Camargo Z.P."/>
            <person name="Felipe M.S."/>
        </authorList>
    </citation>
    <scope>NUCLEOTIDE SEQUENCE [LARGE SCALE GENOMIC DNA]</scope>
    <source>
        <strain evidence="2 3">1099-18</strain>
    </source>
</reference>
<dbReference type="Proteomes" id="UP000033710">
    <property type="component" value="Unassembled WGS sequence"/>
</dbReference>
<feature type="compositionally biased region" description="Polar residues" evidence="1">
    <location>
        <begin position="540"/>
        <end position="552"/>
    </location>
</feature>
<feature type="region of interest" description="Disordered" evidence="1">
    <location>
        <begin position="269"/>
        <end position="312"/>
    </location>
</feature>
<feature type="region of interest" description="Disordered" evidence="1">
    <location>
        <begin position="1333"/>
        <end position="1364"/>
    </location>
</feature>
<feature type="region of interest" description="Disordered" evidence="1">
    <location>
        <begin position="739"/>
        <end position="791"/>
    </location>
</feature>
<feature type="compositionally biased region" description="Polar residues" evidence="1">
    <location>
        <begin position="476"/>
        <end position="494"/>
    </location>
</feature>
<feature type="compositionally biased region" description="Pro residues" evidence="1">
    <location>
        <begin position="140"/>
        <end position="152"/>
    </location>
</feature>
<dbReference type="RefSeq" id="XP_016585401.1">
    <property type="nucleotide sequence ID" value="XM_016729778.1"/>
</dbReference>
<accession>A0A0F2M1T8</accession>
<proteinExistence type="predicted"/>
<evidence type="ECO:0008006" key="4">
    <source>
        <dbReference type="Google" id="ProtNLM"/>
    </source>
</evidence>
<feature type="compositionally biased region" description="Pro residues" evidence="1">
    <location>
        <begin position="872"/>
        <end position="891"/>
    </location>
</feature>
<dbReference type="KEGG" id="ssck:SPSK_02930"/>
<feature type="region of interest" description="Disordered" evidence="1">
    <location>
        <begin position="859"/>
        <end position="966"/>
    </location>
</feature>
<feature type="compositionally biased region" description="Low complexity" evidence="1">
    <location>
        <begin position="284"/>
        <end position="299"/>
    </location>
</feature>
<feature type="compositionally biased region" description="Basic and acidic residues" evidence="1">
    <location>
        <begin position="303"/>
        <end position="312"/>
    </location>
</feature>
<feature type="compositionally biased region" description="Basic and acidic residues" evidence="1">
    <location>
        <begin position="1146"/>
        <end position="1160"/>
    </location>
</feature>
<protein>
    <recommendedName>
        <fullName evidence="4">Proteophosphoglycan ppg4</fullName>
    </recommendedName>
</protein>
<feature type="compositionally biased region" description="Low complexity" evidence="1">
    <location>
        <begin position="115"/>
        <end position="128"/>
    </location>
</feature>
<sequence length="1610" mass="175112">MGNQPSSEAYGEPLSVPPPPHEDRPLPPLPPLSNHASRTSHIAHYSHASASTSLSASAAALSASAAPSDSAQRLSKPRVRSTAALLKSSDVAAKGPGSGLRRLSTAGIAHLVTSSFSSPNTTTSSSFATRRRSSSKSRPLPLPPPSLLPPSPGAQSPTVFTFEEAVAAASNQRGSFAWHPPVSSVYPSPSLDLELLQEQQALQLAFEFRQQQNLLEFHQWQRETKKLLRERERRRYTSYEFGFYDQAVTDTELDDEDDEFLERGRQQLQQLKQKQKQKERPRRSSVSSFFRSRSSQRSSLDLNRPDDRDYRDFRDYQRRNSIGSVYRGTGDRTAWDIGSMTHDQVLGQYYGASLSENWPPQAGSRTSWNYDMSSYAAKRLLHMVDDNPMDNRLEQASVASESRYSMVSEVTWKSSHPVRSESPTLARANSDLSLYAPVRRTSIVQIPGVATRRNSTSSFTSVGGASMRPVFRHSHPATTPSLSRRTSFESTGSRIMSMPPPELQRLELSADNTARSTARVSTPPDGEYNTIGTFKLGSLRITNGAESPTSSPETKRARREKEQAAQDEASARNQAHAAAERTRALAALSANSDTNSNAVITVTNESSAAEKSDGGRKISPLSPALFQPPAELFAGNVPKPVVIHELPAREPVVSPTELPQIEVLQDIFADFEFSSFSFEDTVPVTSVEPPSELPTLVQATLQTTSKATAQDDLLFDEDDHSTSGYADAEVLDVRLDPNAKASTSRGKSEAVIARKSAHSMQSVSRSDSGFVSSPTSESSRKPLSKADSGYSSNVSLRSFKQAAAKLINSGSKAVNRLSADKDANAQGAERQSFIIDELQLPSPTINSPDMEFRSMSPATNMQIKRKPVPVSEAPPPPPQRDAPLPPAPLPKPQTMSPDNMSRDALPLSPNSISLTGTSTPATSESSVPGLQCSAPAMSKKHHAAPLPLDNIPPVPRSGSQASPARSPVLLTPASVKSDGSISAHSIGSGPQRPSKLLRFLSFANVSRNGSPANKGPPSVHVTHIEEDDAANIPSVPSNVNDNLREHTGLFPMTTKRLALKTQMSRDTLKTIFSVGSLETRSSSDLFSKAKDSMPSDPPVPSNRRNTFQGPSSLVSAAAAAVNPLKAVTKRRSRLSMRVDFTDEFEEASHAEEAQEHRDRSSTTATPEPLQESKVKTSRRSWLRWSREGDRQTPSPGKPSDDDASDQAAGQEQGTNITDESAFGAGRLRRTESRSSSIISRTMSLTSQLERSLSLKITFPKISMSRPSTSDRPAIPISAFSTAFNNSQAPSPSLPSPLFAGVMEQQRRAMPQDAFAAASPPVSARMQQIRPTVLRVPPPLRPQSASPSEAGCRRPSRQSSQDSLYNSASAQYYRVASLASATDYNDTSHITGTIVASPPPLDSPSHSHSNYPNLEAQFGQDYSNGVDRHRRGSLDSLPHAHRSVSLSGNDTHMAFVAAGGDMFNRHRRSDSQDSEPRVIRHRASFNGYSLGPSQSWNGDSYSISQSNRPKRNPPQMSNGYTGQVMDPFGGGHRRSGSASSGPVDFYKIQQQQAWDYYYQQYARPPPNVVRGSHHRNRSMGSRHGPVSGPQAPYRILHSYNSPAYRGVPIWG</sequence>
<feature type="compositionally biased region" description="Polar residues" evidence="1">
    <location>
        <begin position="1495"/>
        <end position="1506"/>
    </location>
</feature>
<feature type="region of interest" description="Disordered" evidence="1">
    <location>
        <begin position="1495"/>
        <end position="1519"/>
    </location>
</feature>
<feature type="compositionally biased region" description="Low complexity" evidence="1">
    <location>
        <begin position="762"/>
        <end position="773"/>
    </location>
</feature>
<feature type="compositionally biased region" description="Polar residues" evidence="1">
    <location>
        <begin position="511"/>
        <end position="520"/>
    </location>
</feature>
<feature type="region of interest" description="Disordered" evidence="1">
    <location>
        <begin position="1"/>
        <end position="99"/>
    </location>
</feature>
<organism evidence="2 3">
    <name type="scientific">Sporothrix schenckii 1099-18</name>
    <dbReference type="NCBI Taxonomy" id="1397361"/>
    <lineage>
        <taxon>Eukaryota</taxon>
        <taxon>Fungi</taxon>
        <taxon>Dikarya</taxon>
        <taxon>Ascomycota</taxon>
        <taxon>Pezizomycotina</taxon>
        <taxon>Sordariomycetes</taxon>
        <taxon>Sordariomycetidae</taxon>
        <taxon>Ophiostomatales</taxon>
        <taxon>Ophiostomataceae</taxon>
        <taxon>Sporothrix</taxon>
    </lineage>
</organism>
<feature type="region of interest" description="Disordered" evidence="1">
    <location>
        <begin position="454"/>
        <end position="499"/>
    </location>
</feature>
<feature type="region of interest" description="Disordered" evidence="1">
    <location>
        <begin position="1145"/>
        <end position="1238"/>
    </location>
</feature>
<evidence type="ECO:0000313" key="2">
    <source>
        <dbReference type="EMBL" id="KJR82725.1"/>
    </source>
</evidence>
<dbReference type="VEuPathDB" id="FungiDB:SPSK_02930"/>
<dbReference type="GeneID" id="27665055"/>
<name>A0A0F2M1T8_SPOSC</name>
<reference evidence="2 3" key="1">
    <citation type="journal article" date="2014" name="BMC Genomics">
        <title>Comparative genomics of the major fungal agents of human and animal Sporotrichosis: Sporothrix schenckii and Sporothrix brasiliensis.</title>
        <authorList>
            <person name="Teixeira M.M."/>
            <person name="de Almeida L.G."/>
            <person name="Kubitschek-Barreira P."/>
            <person name="Alves F.L."/>
            <person name="Kioshima E.S."/>
            <person name="Abadio A.K."/>
            <person name="Fernandes L."/>
            <person name="Derengowski L.S."/>
            <person name="Ferreira K.S."/>
            <person name="Souza R.C."/>
            <person name="Ruiz J.C."/>
            <person name="de Andrade N.C."/>
            <person name="Paes H.C."/>
            <person name="Nicola A.M."/>
            <person name="Albuquerque P."/>
            <person name="Gerber A.L."/>
            <person name="Martins V.P."/>
            <person name="Peconick L.D."/>
            <person name="Neto A.V."/>
            <person name="Chaucanez C.B."/>
            <person name="Silva P.A."/>
            <person name="Cunha O.L."/>
            <person name="de Oliveira F.F."/>
            <person name="dos Santos T.C."/>
            <person name="Barros A.L."/>
            <person name="Soares M.A."/>
            <person name="de Oliveira L.M."/>
            <person name="Marini M.M."/>
            <person name="Villalobos-Duno H."/>
            <person name="Cunha M.M."/>
            <person name="de Hoog S."/>
            <person name="da Silveira J.F."/>
            <person name="Henrissat B."/>
            <person name="Nino-Vega G.A."/>
            <person name="Cisalpino P.S."/>
            <person name="Mora-Montes H.M."/>
            <person name="Almeida S.R."/>
            <person name="Stajich J.E."/>
            <person name="Lopes-Bezerra L.M."/>
            <person name="Vasconcelos A.T."/>
            <person name="Felipe M.S."/>
        </authorList>
    </citation>
    <scope>NUCLEOTIDE SEQUENCE [LARGE SCALE GENOMIC DNA]</scope>
    <source>
        <strain evidence="2 3">1099-18</strain>
    </source>
</reference>
<evidence type="ECO:0000256" key="1">
    <source>
        <dbReference type="SAM" id="MobiDB-lite"/>
    </source>
</evidence>
<feature type="compositionally biased region" description="Low complexity" evidence="1">
    <location>
        <begin position="40"/>
        <end position="71"/>
    </location>
</feature>
<dbReference type="EMBL" id="AXCR01000010">
    <property type="protein sequence ID" value="KJR82725.1"/>
    <property type="molecule type" value="Genomic_DNA"/>
</dbReference>
<feature type="compositionally biased region" description="Polar residues" evidence="1">
    <location>
        <begin position="454"/>
        <end position="463"/>
    </location>
</feature>
<gene>
    <name evidence="2" type="ORF">SPSK_02930</name>
</gene>
<feature type="region of interest" description="Disordered" evidence="1">
    <location>
        <begin position="115"/>
        <end position="155"/>
    </location>
</feature>
<evidence type="ECO:0000313" key="3">
    <source>
        <dbReference type="Proteomes" id="UP000033710"/>
    </source>
</evidence>
<comment type="caution">
    <text evidence="2">The sequence shown here is derived from an EMBL/GenBank/DDBJ whole genome shotgun (WGS) entry which is preliminary data.</text>
</comment>